<comment type="caution">
    <text evidence="2">The sequence shown here is derived from an EMBL/GenBank/DDBJ whole genome shotgun (WGS) entry which is preliminary data.</text>
</comment>
<organism evidence="2 3">
    <name type="scientific">Dictyobacter halimunensis</name>
    <dbReference type="NCBI Taxonomy" id="3026934"/>
    <lineage>
        <taxon>Bacteria</taxon>
        <taxon>Bacillati</taxon>
        <taxon>Chloroflexota</taxon>
        <taxon>Ktedonobacteria</taxon>
        <taxon>Ktedonobacterales</taxon>
        <taxon>Dictyobacteraceae</taxon>
        <taxon>Dictyobacter</taxon>
    </lineage>
</organism>
<accession>A0ABQ6FQ91</accession>
<feature type="region of interest" description="Disordered" evidence="1">
    <location>
        <begin position="264"/>
        <end position="293"/>
    </location>
</feature>
<keyword evidence="3" id="KW-1185">Reference proteome</keyword>
<reference evidence="2 3" key="1">
    <citation type="submission" date="2023-02" db="EMBL/GenBank/DDBJ databases">
        <title>Dictyobacter halimunensis sp. nov., a new member of the class Ktedonobacteria from forest soil in a geothermal area.</title>
        <authorList>
            <person name="Rachmania M.K."/>
            <person name="Ningsih F."/>
            <person name="Sakai Y."/>
            <person name="Yabe S."/>
            <person name="Yokota A."/>
            <person name="Sjamsuridzal W."/>
        </authorList>
    </citation>
    <scope>NUCLEOTIDE SEQUENCE [LARGE SCALE GENOMIC DNA]</scope>
    <source>
        <strain evidence="2 3">S3.2.2.5</strain>
    </source>
</reference>
<dbReference type="EMBL" id="BSRI01000001">
    <property type="protein sequence ID" value="GLV54675.1"/>
    <property type="molecule type" value="Genomic_DNA"/>
</dbReference>
<protein>
    <submittedName>
        <fullName evidence="2">Uncharacterized protein</fullName>
    </submittedName>
</protein>
<sequence>MGGIANEYSNVMPPKFFSEEAATYMQQSTIEFQNMHSQAMNQPEQVLSTDAAQFTNYERVDPSTLKVISTLFPSGGLEFLARLLQHATIKQATLPGIGRFGEYVAVINARTLRALAKTIKWGYDTTHKYVSLFDAVNLLSRVKDGKELKIVVHMGSYQSPKNLQRLDKLISKSRPKVQQFARNVKGRLLRHNLLSTSPMPSDEAQAFSECDPQLQQKFYDPMLDIMESEGIDRAKGQHVLFRMVNEVLGKMLFPKLADEAKQSLTSTMTTQSKSGVYHSQSPKDSEVYHPQSSKNSKVYLSQNVGHTKYQGYTQSESTRSTNLQQKVYPEGRLSPENKISPSEKSTDLEKYSSSEQKVYLEPQNESTLQPLRVDSMSELLSVYGDLLNDQTVDWEQMGLPKQFFEDVYEQIYAYYVRLHNTGLLTRTVRNVWQSVEVSIIKKQSVVYEVDSTAACIYVFQCTGREYHPPVTQSEKVYPAPASQSVTTKKRFSRDEYPDDWYQPPTHRDDRKVDWLQLKVDPQKTLVDLEAEQEVDYENEKSTTQETFSDNCDAESTINADNHSSESTANEPQIEKSTRTGDFFEQEPKKVSRLNAEIDLKAYGDEFYNVIRNGNIYILFSNIYNNVTLRNSAARFLARLFDNNESEKICKINRALLKKYSPENITTAFIETVLSMHEPGYDSLQNPGAYFTSRCKYYSGQSANEEISRIVEIYSSMTYEKLMVEMKSVLNSGKRLREKVYHSREKF</sequence>
<feature type="compositionally biased region" description="Polar residues" evidence="1">
    <location>
        <begin position="543"/>
        <end position="570"/>
    </location>
</feature>
<feature type="region of interest" description="Disordered" evidence="1">
    <location>
        <begin position="311"/>
        <end position="350"/>
    </location>
</feature>
<feature type="region of interest" description="Disordered" evidence="1">
    <location>
        <begin position="528"/>
        <end position="585"/>
    </location>
</feature>
<feature type="compositionally biased region" description="Polar residues" evidence="1">
    <location>
        <begin position="264"/>
        <end position="280"/>
    </location>
</feature>
<dbReference type="RefSeq" id="WP_338248400.1">
    <property type="nucleotide sequence ID" value="NZ_BSRI01000001.1"/>
</dbReference>
<evidence type="ECO:0000256" key="1">
    <source>
        <dbReference type="SAM" id="MobiDB-lite"/>
    </source>
</evidence>
<gene>
    <name evidence="2" type="ORF">KDH_15220</name>
</gene>
<evidence type="ECO:0000313" key="3">
    <source>
        <dbReference type="Proteomes" id="UP001344906"/>
    </source>
</evidence>
<proteinExistence type="predicted"/>
<feature type="compositionally biased region" description="Polar residues" evidence="1">
    <location>
        <begin position="311"/>
        <end position="325"/>
    </location>
</feature>
<evidence type="ECO:0000313" key="2">
    <source>
        <dbReference type="EMBL" id="GLV54675.1"/>
    </source>
</evidence>
<dbReference type="Proteomes" id="UP001344906">
    <property type="component" value="Unassembled WGS sequence"/>
</dbReference>
<name>A0ABQ6FQ91_9CHLR</name>